<protein>
    <recommendedName>
        <fullName evidence="2">OBG-type G domain-containing protein</fullName>
    </recommendedName>
</protein>
<dbReference type="InterPro" id="IPR045086">
    <property type="entry name" value="OBG_GTPase"/>
</dbReference>
<dbReference type="GO" id="GO:0005525">
    <property type="term" value="F:GTP binding"/>
    <property type="evidence" value="ECO:0007669"/>
    <property type="project" value="InterPro"/>
</dbReference>
<proteinExistence type="predicted"/>
<keyword evidence="4" id="KW-1185">Reference proteome</keyword>
<dbReference type="OrthoDB" id="347018at2759"/>
<accession>A0A835CSE0</accession>
<sequence length="134" mass="15638">MSLIKTEDGIAGQNKDCFSKNAKKIDLDEERISKLKYYCLNRNHVFFINQLILLSINWSTNCWKSTLPRSITRKRLKIASYPFTTLKPHLRMIFYDDNEQIAVADLPGFIEDSHKNRGLGITFFEPAERCAFLF</sequence>
<dbReference type="GO" id="GO:0003924">
    <property type="term" value="F:GTPase activity"/>
    <property type="evidence" value="ECO:0007669"/>
    <property type="project" value="InterPro"/>
</dbReference>
<gene>
    <name evidence="3" type="ORF">HCN44_001800</name>
</gene>
<dbReference type="InterPro" id="IPR027417">
    <property type="entry name" value="P-loop_NTPase"/>
</dbReference>
<dbReference type="PANTHER" id="PTHR11702:SF31">
    <property type="entry name" value="MITOCHONDRIAL RIBOSOME-ASSOCIATED GTPASE 2"/>
    <property type="match status" value="1"/>
</dbReference>
<evidence type="ECO:0000256" key="1">
    <source>
        <dbReference type="ARBA" id="ARBA00022741"/>
    </source>
</evidence>
<feature type="domain" description="OBG-type G" evidence="2">
    <location>
        <begin position="64"/>
        <end position="134"/>
    </location>
</feature>
<name>A0A835CSE0_APHGI</name>
<dbReference type="SUPFAM" id="SSF52540">
    <property type="entry name" value="P-loop containing nucleoside triphosphate hydrolases"/>
    <property type="match status" value="1"/>
</dbReference>
<dbReference type="Proteomes" id="UP000639338">
    <property type="component" value="Unassembled WGS sequence"/>
</dbReference>
<evidence type="ECO:0000313" key="3">
    <source>
        <dbReference type="EMBL" id="KAF7994217.1"/>
    </source>
</evidence>
<dbReference type="PRINTS" id="PR00326">
    <property type="entry name" value="GTP1OBG"/>
</dbReference>
<keyword evidence="1" id="KW-0547">Nucleotide-binding</keyword>
<dbReference type="GO" id="GO:0005739">
    <property type="term" value="C:mitochondrion"/>
    <property type="evidence" value="ECO:0007669"/>
    <property type="project" value="TreeGrafter"/>
</dbReference>
<dbReference type="Gene3D" id="3.40.50.300">
    <property type="entry name" value="P-loop containing nucleotide triphosphate hydrolases"/>
    <property type="match status" value="1"/>
</dbReference>
<organism evidence="3 4">
    <name type="scientific">Aphidius gifuensis</name>
    <name type="common">Parasitoid wasp</name>
    <dbReference type="NCBI Taxonomy" id="684658"/>
    <lineage>
        <taxon>Eukaryota</taxon>
        <taxon>Metazoa</taxon>
        <taxon>Ecdysozoa</taxon>
        <taxon>Arthropoda</taxon>
        <taxon>Hexapoda</taxon>
        <taxon>Insecta</taxon>
        <taxon>Pterygota</taxon>
        <taxon>Neoptera</taxon>
        <taxon>Endopterygota</taxon>
        <taxon>Hymenoptera</taxon>
        <taxon>Apocrita</taxon>
        <taxon>Ichneumonoidea</taxon>
        <taxon>Braconidae</taxon>
        <taxon>Aphidiinae</taxon>
        <taxon>Aphidius</taxon>
    </lineage>
</organism>
<dbReference type="AlphaFoldDB" id="A0A835CSE0"/>
<dbReference type="EMBL" id="JACMRX010000002">
    <property type="protein sequence ID" value="KAF7994217.1"/>
    <property type="molecule type" value="Genomic_DNA"/>
</dbReference>
<dbReference type="InterPro" id="IPR031167">
    <property type="entry name" value="G_OBG"/>
</dbReference>
<comment type="caution">
    <text evidence="3">The sequence shown here is derived from an EMBL/GenBank/DDBJ whole genome shotgun (WGS) entry which is preliminary data.</text>
</comment>
<dbReference type="Pfam" id="PF01926">
    <property type="entry name" value="MMR_HSR1"/>
    <property type="match status" value="1"/>
</dbReference>
<dbReference type="PANTHER" id="PTHR11702">
    <property type="entry name" value="DEVELOPMENTALLY REGULATED GTP-BINDING PROTEIN-RELATED"/>
    <property type="match status" value="1"/>
</dbReference>
<dbReference type="InterPro" id="IPR006073">
    <property type="entry name" value="GTP-bd"/>
</dbReference>
<dbReference type="PROSITE" id="PS51710">
    <property type="entry name" value="G_OBG"/>
    <property type="match status" value="1"/>
</dbReference>
<evidence type="ECO:0000313" key="4">
    <source>
        <dbReference type="Proteomes" id="UP000639338"/>
    </source>
</evidence>
<reference evidence="3 4" key="1">
    <citation type="submission" date="2020-08" db="EMBL/GenBank/DDBJ databases">
        <title>Aphidius gifuensis genome sequencing and assembly.</title>
        <authorList>
            <person name="Du Z."/>
        </authorList>
    </citation>
    <scope>NUCLEOTIDE SEQUENCE [LARGE SCALE GENOMIC DNA]</scope>
    <source>
        <strain evidence="3">YNYX2018</strain>
        <tissue evidence="3">Adults</tissue>
    </source>
</reference>
<evidence type="ECO:0000259" key="2">
    <source>
        <dbReference type="PROSITE" id="PS51710"/>
    </source>
</evidence>